<evidence type="ECO:0000313" key="4">
    <source>
        <dbReference type="Proteomes" id="UP000028837"/>
    </source>
</evidence>
<keyword evidence="1" id="KW-1133">Transmembrane helix</keyword>
<evidence type="ECO:0000256" key="2">
    <source>
        <dbReference type="SAM" id="SignalP"/>
    </source>
</evidence>
<dbReference type="VEuPathDB" id="ToxoDB:TGDOM2_362550"/>
<sequence>MKSTSKKVYGAKRVLLTCVLGMALSEFAVRGSEVPEGSYTVKIPKGGILEDAELSIHLTPSQSIVVDNAEPNRVLQDPLEIDRQVYVRKGNSCKTDSRVDWAELFPEAPEKYPFAQVTTGHQNGASSVFFRMPSRVYAKAPASYCFLLKDVKSEKQYTIFVETSGASTALAPYFAGTLAVSLLAVFVLYSS</sequence>
<dbReference type="EMBL" id="AHZU02000811">
    <property type="protein sequence ID" value="KFG39878.1"/>
    <property type="molecule type" value="Genomic_DNA"/>
</dbReference>
<protein>
    <submittedName>
        <fullName evidence="3">Putative transmembrane protein</fullName>
    </submittedName>
</protein>
<name>A0A086K660_TOXGO</name>
<comment type="caution">
    <text evidence="3">The sequence shown here is derived from an EMBL/GenBank/DDBJ whole genome shotgun (WGS) entry which is preliminary data.</text>
</comment>
<feature type="chain" id="PRO_5001808990" evidence="2">
    <location>
        <begin position="32"/>
        <end position="191"/>
    </location>
</feature>
<reference evidence="3 4" key="1">
    <citation type="submission" date="2014-02" db="EMBL/GenBank/DDBJ databases">
        <authorList>
            <person name="Sibley D."/>
            <person name="Venepally P."/>
            <person name="Karamycheva S."/>
            <person name="Hadjithomas M."/>
            <person name="Khan A."/>
            <person name="Brunk B."/>
            <person name="Roos D."/>
            <person name="Caler E."/>
            <person name="Lorenzi H."/>
        </authorList>
    </citation>
    <scope>NUCLEOTIDE SEQUENCE [LARGE SCALE GENOMIC DNA]</scope>
    <source>
        <strain evidence="3 4">GAB2-2007-GAL-DOM2</strain>
    </source>
</reference>
<organism evidence="3 4">
    <name type="scientific">Toxoplasma gondii GAB2-2007-GAL-DOM2</name>
    <dbReference type="NCBI Taxonomy" id="1130820"/>
    <lineage>
        <taxon>Eukaryota</taxon>
        <taxon>Sar</taxon>
        <taxon>Alveolata</taxon>
        <taxon>Apicomplexa</taxon>
        <taxon>Conoidasida</taxon>
        <taxon>Coccidia</taxon>
        <taxon>Eucoccidiorida</taxon>
        <taxon>Eimeriorina</taxon>
        <taxon>Sarcocystidae</taxon>
        <taxon>Toxoplasma</taxon>
    </lineage>
</organism>
<dbReference type="OrthoDB" id="331131at2759"/>
<evidence type="ECO:0000313" key="3">
    <source>
        <dbReference type="EMBL" id="KFG39878.1"/>
    </source>
</evidence>
<gene>
    <name evidence="3" type="ORF">TGDOM2_362550</name>
</gene>
<evidence type="ECO:0000256" key="1">
    <source>
        <dbReference type="SAM" id="Phobius"/>
    </source>
</evidence>
<keyword evidence="1 3" id="KW-0812">Transmembrane</keyword>
<feature type="signal peptide" evidence="2">
    <location>
        <begin position="1"/>
        <end position="31"/>
    </location>
</feature>
<feature type="transmembrane region" description="Helical" evidence="1">
    <location>
        <begin position="170"/>
        <end position="189"/>
    </location>
</feature>
<accession>A0A086K660</accession>
<keyword evidence="2" id="KW-0732">Signal</keyword>
<dbReference type="Proteomes" id="UP000028837">
    <property type="component" value="Unassembled WGS sequence"/>
</dbReference>
<dbReference type="AlphaFoldDB" id="A0A086K660"/>
<keyword evidence="1" id="KW-0472">Membrane</keyword>
<proteinExistence type="predicted"/>